<comment type="subcellular location">
    <subcellularLocation>
        <location evidence="6">Cytoplasm</location>
    </subcellularLocation>
</comment>
<keyword evidence="1 6" id="KW-0963">Cytoplasm</keyword>
<evidence type="ECO:0000256" key="5">
    <source>
        <dbReference type="ARBA" id="ARBA00022691"/>
    </source>
</evidence>
<dbReference type="Pfam" id="PF00590">
    <property type="entry name" value="TP_methylase"/>
    <property type="match status" value="1"/>
</dbReference>
<keyword evidence="3 6" id="KW-0489">Methyltransferase</keyword>
<dbReference type="NCBIfam" id="TIGR00096">
    <property type="entry name" value="16S rRNA (cytidine(1402)-2'-O)-methyltransferase"/>
    <property type="match status" value="1"/>
</dbReference>
<dbReference type="Pfam" id="PF23016">
    <property type="entry name" value="RsmI_C"/>
    <property type="match status" value="1"/>
</dbReference>
<evidence type="ECO:0000259" key="7">
    <source>
        <dbReference type="Pfam" id="PF00590"/>
    </source>
</evidence>
<evidence type="ECO:0000313" key="10">
    <source>
        <dbReference type="Proteomes" id="UP000031623"/>
    </source>
</evidence>
<evidence type="ECO:0000256" key="2">
    <source>
        <dbReference type="ARBA" id="ARBA00022552"/>
    </source>
</evidence>
<keyword evidence="10" id="KW-1185">Reference proteome</keyword>
<dbReference type="STRING" id="40754.THII_3388"/>
<feature type="domain" description="Tetrapyrrole methylase" evidence="7">
    <location>
        <begin position="7"/>
        <end position="207"/>
    </location>
</feature>
<evidence type="ECO:0000256" key="3">
    <source>
        <dbReference type="ARBA" id="ARBA00022603"/>
    </source>
</evidence>
<evidence type="ECO:0000256" key="1">
    <source>
        <dbReference type="ARBA" id="ARBA00022490"/>
    </source>
</evidence>
<dbReference type="Proteomes" id="UP000031623">
    <property type="component" value="Chromosome"/>
</dbReference>
<dbReference type="InterPro" id="IPR008189">
    <property type="entry name" value="rRNA_ssu_MeTfrase_I"/>
</dbReference>
<name>A0A090AQ15_9GAMM</name>
<comment type="function">
    <text evidence="6">Catalyzes the 2'-O-methylation of the ribose of cytidine 1402 (C1402) in 16S rRNA.</text>
</comment>
<dbReference type="GO" id="GO:0070677">
    <property type="term" value="F:rRNA (cytosine-2'-O-)-methyltransferase activity"/>
    <property type="evidence" value="ECO:0007669"/>
    <property type="project" value="UniProtKB-UniRule"/>
</dbReference>
<dbReference type="PANTHER" id="PTHR46111:SF1">
    <property type="entry name" value="RIBOSOMAL RNA SMALL SUBUNIT METHYLTRANSFERASE I"/>
    <property type="match status" value="1"/>
</dbReference>
<keyword evidence="5 6" id="KW-0949">S-adenosyl-L-methionine</keyword>
<dbReference type="Gene3D" id="3.40.1010.10">
    <property type="entry name" value="Cobalt-precorrin-4 Transmethylase, Domain 1"/>
    <property type="match status" value="1"/>
</dbReference>
<dbReference type="PIRSF" id="PIRSF005917">
    <property type="entry name" value="MTase_YraL"/>
    <property type="match status" value="1"/>
</dbReference>
<dbReference type="OrthoDB" id="9809084at2"/>
<dbReference type="EC" id="2.1.1.198" evidence="6"/>
<dbReference type="AlphaFoldDB" id="A0A090AQ15"/>
<proteinExistence type="inferred from homology"/>
<dbReference type="PROSITE" id="PS01296">
    <property type="entry name" value="RSMI"/>
    <property type="match status" value="1"/>
</dbReference>
<organism evidence="9 10">
    <name type="scientific">Thioploca ingrica</name>
    <dbReference type="NCBI Taxonomy" id="40754"/>
    <lineage>
        <taxon>Bacteria</taxon>
        <taxon>Pseudomonadati</taxon>
        <taxon>Pseudomonadota</taxon>
        <taxon>Gammaproteobacteria</taxon>
        <taxon>Thiotrichales</taxon>
        <taxon>Thiotrichaceae</taxon>
        <taxon>Thioploca</taxon>
    </lineage>
</organism>
<feature type="domain" description="RsmI HTH" evidence="8">
    <location>
        <begin position="240"/>
        <end position="277"/>
    </location>
</feature>
<accession>A0A090AQ15</accession>
<dbReference type="SUPFAM" id="SSF53790">
    <property type="entry name" value="Tetrapyrrole methylase"/>
    <property type="match status" value="1"/>
</dbReference>
<dbReference type="HOGENOM" id="CLU_044779_2_0_6"/>
<comment type="similarity">
    <text evidence="6">Belongs to the methyltransferase superfamily. RsmI family.</text>
</comment>
<dbReference type="FunFam" id="3.30.950.10:FF:000002">
    <property type="entry name" value="Ribosomal RNA small subunit methyltransferase I"/>
    <property type="match status" value="1"/>
</dbReference>
<dbReference type="PANTHER" id="PTHR46111">
    <property type="entry name" value="RIBOSOMAL RNA SMALL SUBUNIT METHYLTRANSFERASE I"/>
    <property type="match status" value="1"/>
</dbReference>
<dbReference type="InterPro" id="IPR000878">
    <property type="entry name" value="4pyrrol_Mease"/>
</dbReference>
<gene>
    <name evidence="6" type="primary">rsmI</name>
    <name evidence="9" type="ORF">THII_3388</name>
</gene>
<keyword evidence="4 6" id="KW-0808">Transferase</keyword>
<dbReference type="CDD" id="cd11648">
    <property type="entry name" value="RsmI"/>
    <property type="match status" value="1"/>
</dbReference>
<dbReference type="Gene3D" id="3.30.950.10">
    <property type="entry name" value="Methyltransferase, Cobalt-precorrin-4 Transmethylase, Domain 2"/>
    <property type="match status" value="1"/>
</dbReference>
<dbReference type="EMBL" id="AP014633">
    <property type="protein sequence ID" value="BAP57685.1"/>
    <property type="molecule type" value="Genomic_DNA"/>
</dbReference>
<evidence type="ECO:0000256" key="4">
    <source>
        <dbReference type="ARBA" id="ARBA00022679"/>
    </source>
</evidence>
<dbReference type="InterPro" id="IPR035996">
    <property type="entry name" value="4pyrrol_Methylase_sf"/>
</dbReference>
<evidence type="ECO:0000259" key="8">
    <source>
        <dbReference type="Pfam" id="PF23016"/>
    </source>
</evidence>
<dbReference type="InterPro" id="IPR053910">
    <property type="entry name" value="RsmI_HTH"/>
</dbReference>
<dbReference type="InterPro" id="IPR014777">
    <property type="entry name" value="4pyrrole_Mease_sub1"/>
</dbReference>
<protein>
    <recommendedName>
        <fullName evidence="6">Ribosomal RNA small subunit methyltransferase I</fullName>
        <ecNumber evidence="6">2.1.1.198</ecNumber>
    </recommendedName>
    <alternativeName>
        <fullName evidence="6">16S rRNA 2'-O-ribose C1402 methyltransferase</fullName>
    </alternativeName>
    <alternativeName>
        <fullName evidence="6">rRNA (cytidine-2'-O-)-methyltransferase RsmI</fullName>
    </alternativeName>
</protein>
<dbReference type="KEGG" id="tig:THII_3388"/>
<dbReference type="GO" id="GO:0005737">
    <property type="term" value="C:cytoplasm"/>
    <property type="evidence" value="ECO:0007669"/>
    <property type="project" value="UniProtKB-SubCell"/>
</dbReference>
<sequence length="279" mass="30958">MSNLSGTLYVVATPIGNLQDLSPRAQAVLREVTLIVAEDTRHSRHLLTHFGINTPLQSLHEHNEHQMTPILLQRLQTGNNLALISDAGTPLISDPGRYLLEMAHTQAITVVPIPGPSALVSALSVAGFPADRFVFEGFLPAKASARQQQLNHLAPEQRTLVFYEAPHRILDCIQDMKQIWGEQRQAAVIKELTKCFETVYRSTLADIFAWLSAQPERQKGEFVIVVQGAPPLDTKTLDLNTQRIFNLLRQDLPLKQAAQLTSEITGISKNTLYNFGLGK</sequence>
<evidence type="ECO:0000313" key="9">
    <source>
        <dbReference type="EMBL" id="BAP57685.1"/>
    </source>
</evidence>
<evidence type="ECO:0000256" key="6">
    <source>
        <dbReference type="HAMAP-Rule" id="MF_01877"/>
    </source>
</evidence>
<dbReference type="InterPro" id="IPR014776">
    <property type="entry name" value="4pyrrole_Mease_sub2"/>
</dbReference>
<reference evidence="9 10" key="1">
    <citation type="journal article" date="2014" name="ISME J.">
        <title>Ecophysiology of Thioploca ingrica as revealed by the complete genome sequence supplemented with proteomic evidence.</title>
        <authorList>
            <person name="Kojima H."/>
            <person name="Ogura Y."/>
            <person name="Yamamoto N."/>
            <person name="Togashi T."/>
            <person name="Mori H."/>
            <person name="Watanabe T."/>
            <person name="Nemoto F."/>
            <person name="Kurokawa K."/>
            <person name="Hayashi T."/>
            <person name="Fukui M."/>
        </authorList>
    </citation>
    <scope>NUCLEOTIDE SEQUENCE [LARGE SCALE GENOMIC DNA]</scope>
</reference>
<comment type="catalytic activity">
    <reaction evidence="6">
        <text>cytidine(1402) in 16S rRNA + S-adenosyl-L-methionine = 2'-O-methylcytidine(1402) in 16S rRNA + S-adenosyl-L-homocysteine + H(+)</text>
        <dbReference type="Rhea" id="RHEA:42924"/>
        <dbReference type="Rhea" id="RHEA-COMP:10285"/>
        <dbReference type="Rhea" id="RHEA-COMP:10286"/>
        <dbReference type="ChEBI" id="CHEBI:15378"/>
        <dbReference type="ChEBI" id="CHEBI:57856"/>
        <dbReference type="ChEBI" id="CHEBI:59789"/>
        <dbReference type="ChEBI" id="CHEBI:74495"/>
        <dbReference type="ChEBI" id="CHEBI:82748"/>
        <dbReference type="EC" id="2.1.1.198"/>
    </reaction>
</comment>
<keyword evidence="2 6" id="KW-0698">rRNA processing</keyword>
<dbReference type="InterPro" id="IPR018063">
    <property type="entry name" value="SAM_MeTrfase_RsmI_CS"/>
</dbReference>
<dbReference type="HAMAP" id="MF_01877">
    <property type="entry name" value="16SrRNA_methyltr_I"/>
    <property type="match status" value="1"/>
</dbReference>